<dbReference type="STRING" id="195883.A0A482XSY5"/>
<comment type="caution">
    <text evidence="8">The sequence shown here is derived from an EMBL/GenBank/DDBJ whole genome shotgun (WGS) entry which is preliminary data.</text>
</comment>
<feature type="domain" description="Enkurin" evidence="7">
    <location>
        <begin position="199"/>
        <end position="291"/>
    </location>
</feature>
<keyword evidence="9" id="KW-1185">Reference proteome</keyword>
<dbReference type="PROSITE" id="PS51665">
    <property type="entry name" value="ENKURIN"/>
    <property type="match status" value="1"/>
</dbReference>
<reference evidence="8 9" key="1">
    <citation type="journal article" date="2017" name="Gigascience">
        <title>Genome sequence of the small brown planthopper, Laodelphax striatellus.</title>
        <authorList>
            <person name="Zhu J."/>
            <person name="Jiang F."/>
            <person name="Wang X."/>
            <person name="Yang P."/>
            <person name="Bao Y."/>
            <person name="Zhao W."/>
            <person name="Wang W."/>
            <person name="Lu H."/>
            <person name="Wang Q."/>
            <person name="Cui N."/>
            <person name="Li J."/>
            <person name="Chen X."/>
            <person name="Luo L."/>
            <person name="Yu J."/>
            <person name="Kang L."/>
            <person name="Cui F."/>
        </authorList>
    </citation>
    <scope>NUCLEOTIDE SEQUENCE [LARGE SCALE GENOMIC DNA]</scope>
    <source>
        <strain evidence="8">Lst14</strain>
    </source>
</reference>
<keyword evidence="4" id="KW-0206">Cytoskeleton</keyword>
<organism evidence="8 9">
    <name type="scientific">Laodelphax striatellus</name>
    <name type="common">Small brown planthopper</name>
    <name type="synonym">Delphax striatella</name>
    <dbReference type="NCBI Taxonomy" id="195883"/>
    <lineage>
        <taxon>Eukaryota</taxon>
        <taxon>Metazoa</taxon>
        <taxon>Ecdysozoa</taxon>
        <taxon>Arthropoda</taxon>
        <taxon>Hexapoda</taxon>
        <taxon>Insecta</taxon>
        <taxon>Pterygota</taxon>
        <taxon>Neoptera</taxon>
        <taxon>Paraneoptera</taxon>
        <taxon>Hemiptera</taxon>
        <taxon>Auchenorrhyncha</taxon>
        <taxon>Fulgoroidea</taxon>
        <taxon>Delphacidae</taxon>
        <taxon>Criomorphinae</taxon>
        <taxon>Laodelphax</taxon>
    </lineage>
</organism>
<evidence type="ECO:0000256" key="4">
    <source>
        <dbReference type="ARBA" id="ARBA00023212"/>
    </source>
</evidence>
<sequence>MSTVDFFTGQRKSTVPKKNYIKENINRLKRDKSGSSKQPLSTKFGSVSSIGVENNFEKDKKLAPGFKLKLKDTFNLPLSNGQVPTGYRNQASQTVSEKDWDSIYHEGVIRYPSSRCASSCEGSIKIVREMGLQTERIIDRTPSPEPVDKFVFTKNAAGDLVKDHVKCNAMVQIGSKKKVDDDPTLPPPTYQKGVLPKYLRDIKKKQEKIKEEEEAKDPDCPPDHSLLPDEKRLLTLEGLKKHYNSLLKELNSLPVRSDTLRSKTRRIELEKELQKLDAAMKLFSQDKLFVKKQS</sequence>
<feature type="compositionally biased region" description="Basic and acidic residues" evidence="6">
    <location>
        <begin position="24"/>
        <end position="34"/>
    </location>
</feature>
<evidence type="ECO:0000256" key="6">
    <source>
        <dbReference type="SAM" id="MobiDB-lite"/>
    </source>
</evidence>
<evidence type="ECO:0000313" key="9">
    <source>
        <dbReference type="Proteomes" id="UP000291343"/>
    </source>
</evidence>
<evidence type="ECO:0000256" key="3">
    <source>
        <dbReference type="ARBA" id="ARBA00022490"/>
    </source>
</evidence>
<evidence type="ECO:0000313" key="8">
    <source>
        <dbReference type="EMBL" id="RZF49123.1"/>
    </source>
</evidence>
<dbReference type="InterPro" id="IPR052102">
    <property type="entry name" value="Enkurin_domain-protein"/>
</dbReference>
<dbReference type="OrthoDB" id="6630814at2759"/>
<comment type="subcellular location">
    <subcellularLocation>
        <location evidence="1">Cell projection</location>
        <location evidence="1">Cilium</location>
    </subcellularLocation>
    <subcellularLocation>
        <location evidence="2">Cytoplasm</location>
        <location evidence="2">Cytoskeleton</location>
    </subcellularLocation>
</comment>
<dbReference type="Proteomes" id="UP000291343">
    <property type="component" value="Unassembled WGS sequence"/>
</dbReference>
<dbReference type="EMBL" id="QKKF02000377">
    <property type="protein sequence ID" value="RZF49123.1"/>
    <property type="molecule type" value="Genomic_DNA"/>
</dbReference>
<dbReference type="GO" id="GO:0005881">
    <property type="term" value="C:cytoplasmic microtubule"/>
    <property type="evidence" value="ECO:0007669"/>
    <property type="project" value="TreeGrafter"/>
</dbReference>
<evidence type="ECO:0000259" key="7">
    <source>
        <dbReference type="PROSITE" id="PS51665"/>
    </source>
</evidence>
<dbReference type="GO" id="GO:0005929">
    <property type="term" value="C:cilium"/>
    <property type="evidence" value="ECO:0007669"/>
    <property type="project" value="UniProtKB-SubCell"/>
</dbReference>
<keyword evidence="5" id="KW-0966">Cell projection</keyword>
<evidence type="ECO:0000256" key="1">
    <source>
        <dbReference type="ARBA" id="ARBA00004138"/>
    </source>
</evidence>
<feature type="compositionally biased region" description="Polar residues" evidence="6">
    <location>
        <begin position="35"/>
        <end position="44"/>
    </location>
</feature>
<dbReference type="PANTHER" id="PTHR21490">
    <property type="entry name" value="ENKURIN-RELATED"/>
    <property type="match status" value="1"/>
</dbReference>
<dbReference type="InterPro" id="IPR027012">
    <property type="entry name" value="Enkurin_dom"/>
</dbReference>
<protein>
    <recommendedName>
        <fullName evidence="7">Enkurin domain-containing protein</fullName>
    </recommendedName>
</protein>
<keyword evidence="3" id="KW-0963">Cytoplasm</keyword>
<evidence type="ECO:0000256" key="5">
    <source>
        <dbReference type="ARBA" id="ARBA00023273"/>
    </source>
</evidence>
<dbReference type="SMR" id="A0A482XSY5"/>
<gene>
    <name evidence="8" type="ORF">LSTR_LSTR008409</name>
</gene>
<dbReference type="Pfam" id="PF13864">
    <property type="entry name" value="Enkurin"/>
    <property type="match status" value="1"/>
</dbReference>
<accession>A0A482XSY5</accession>
<feature type="region of interest" description="Disordered" evidence="6">
    <location>
        <begin position="24"/>
        <end position="44"/>
    </location>
</feature>
<evidence type="ECO:0000256" key="2">
    <source>
        <dbReference type="ARBA" id="ARBA00004245"/>
    </source>
</evidence>
<name>A0A482XSY5_LAOST</name>
<dbReference type="AlphaFoldDB" id="A0A482XSY5"/>
<dbReference type="InParanoid" id="A0A482XSY5"/>
<proteinExistence type="predicted"/>
<dbReference type="PANTHER" id="PTHR21490:SF2">
    <property type="entry name" value="ENKURIN DOMAIN-CONTAINING PROTEIN 1"/>
    <property type="match status" value="1"/>
</dbReference>